<protein>
    <submittedName>
        <fullName evidence="1">Uncharacterized protein</fullName>
    </submittedName>
</protein>
<evidence type="ECO:0000313" key="1">
    <source>
        <dbReference type="EMBL" id="KAJ9654655.1"/>
    </source>
</evidence>
<comment type="caution">
    <text evidence="1">The sequence shown here is derived from an EMBL/GenBank/DDBJ whole genome shotgun (WGS) entry which is preliminary data.</text>
</comment>
<accession>A0ACC3A3Q6</accession>
<evidence type="ECO:0000313" key="2">
    <source>
        <dbReference type="Proteomes" id="UP001172386"/>
    </source>
</evidence>
<keyword evidence="2" id="KW-1185">Reference proteome</keyword>
<sequence length="104" mass="11381">MGIRPSAADVMHFILDTMTTSAIQASIDASLDEYVKDRVSSQLQADSPTPLNAEDVRTLRKLVESGDSTAAFLLGRATWKRLAVPDDNVLPLLSITEENYEEGE</sequence>
<name>A0ACC3A3Q6_9EURO</name>
<dbReference type="EMBL" id="JAPDRQ010000115">
    <property type="protein sequence ID" value="KAJ9654655.1"/>
    <property type="molecule type" value="Genomic_DNA"/>
</dbReference>
<gene>
    <name evidence="1" type="ORF">H2198_006322</name>
</gene>
<proteinExistence type="predicted"/>
<organism evidence="1 2">
    <name type="scientific">Neophaeococcomyces mojaviensis</name>
    <dbReference type="NCBI Taxonomy" id="3383035"/>
    <lineage>
        <taxon>Eukaryota</taxon>
        <taxon>Fungi</taxon>
        <taxon>Dikarya</taxon>
        <taxon>Ascomycota</taxon>
        <taxon>Pezizomycotina</taxon>
        <taxon>Eurotiomycetes</taxon>
        <taxon>Chaetothyriomycetidae</taxon>
        <taxon>Chaetothyriales</taxon>
        <taxon>Chaetothyriales incertae sedis</taxon>
        <taxon>Neophaeococcomyces</taxon>
    </lineage>
</organism>
<reference evidence="1" key="1">
    <citation type="submission" date="2022-10" db="EMBL/GenBank/DDBJ databases">
        <title>Culturing micro-colonial fungi from biological soil crusts in the Mojave desert and describing Neophaeococcomyces mojavensis, and introducing the new genera and species Taxawa tesnikishii.</title>
        <authorList>
            <person name="Kurbessoian T."/>
            <person name="Stajich J.E."/>
        </authorList>
    </citation>
    <scope>NUCLEOTIDE SEQUENCE</scope>
    <source>
        <strain evidence="1">JES_112</strain>
    </source>
</reference>
<dbReference type="Proteomes" id="UP001172386">
    <property type="component" value="Unassembled WGS sequence"/>
</dbReference>